<evidence type="ECO:0008006" key="3">
    <source>
        <dbReference type="Google" id="ProtNLM"/>
    </source>
</evidence>
<dbReference type="AlphaFoldDB" id="A0A931AUJ9"/>
<name>A0A931AUJ9_9FIRM</name>
<organism evidence="1 2">
    <name type="scientific">Halonatronomonas betaini</name>
    <dbReference type="NCBI Taxonomy" id="2778430"/>
    <lineage>
        <taxon>Bacteria</taxon>
        <taxon>Bacillati</taxon>
        <taxon>Bacillota</taxon>
        <taxon>Clostridia</taxon>
        <taxon>Halanaerobiales</taxon>
        <taxon>Halarsenatibacteraceae</taxon>
        <taxon>Halonatronomonas</taxon>
    </lineage>
</organism>
<evidence type="ECO:0000313" key="1">
    <source>
        <dbReference type="EMBL" id="MBF8436441.1"/>
    </source>
</evidence>
<dbReference type="Proteomes" id="UP000621436">
    <property type="component" value="Unassembled WGS sequence"/>
</dbReference>
<evidence type="ECO:0000313" key="2">
    <source>
        <dbReference type="Proteomes" id="UP000621436"/>
    </source>
</evidence>
<accession>A0A931AUJ9</accession>
<reference evidence="1" key="1">
    <citation type="submission" date="2020-11" db="EMBL/GenBank/DDBJ databases">
        <title>Halonatronomonas betainensis gen. nov., sp. nov. a novel haloalkaliphilic representative of the family Halanaerobiacae capable of betaine degradation.</title>
        <authorList>
            <person name="Boltyanskaya Y."/>
            <person name="Kevbrin V."/>
            <person name="Detkova E."/>
            <person name="Grouzdev D.S."/>
            <person name="Koziaeva V."/>
            <person name="Zhilina T."/>
        </authorList>
    </citation>
    <scope>NUCLEOTIDE SEQUENCE</scope>
    <source>
        <strain evidence="1">Z-7014</strain>
    </source>
</reference>
<gene>
    <name evidence="1" type="ORF">I0Q91_05080</name>
</gene>
<dbReference type="SUPFAM" id="SSF56935">
    <property type="entry name" value="Porins"/>
    <property type="match status" value="1"/>
</dbReference>
<comment type="caution">
    <text evidence="1">The sequence shown here is derived from an EMBL/GenBank/DDBJ whole genome shotgun (WGS) entry which is preliminary data.</text>
</comment>
<sequence>MIKNMVVVLVLGLLLIQGAAVEAVDIGGEFELGSSYDIEGDDSARVVSDLELGIGRSTFSEAFQVNLGFMTEWPDGETVFEIRDAYFDYYGADFDLRAGKQLVAWGTATGYNPTDNINPVNFDDPAGDKDSRLLLKGDYFIDRNYRLTGVIAPFHDSPFADELTVPETGIVLPVEEVDNELGNVEYGLKFSGRGVEGFDFSLSLTSGHEQVPTISYQETPMGPVPESAYFREYLVLGADMATSYQGFGIWAEGALMMPDAGDNYGSLVLGADYNLESGQLILGQLIYNRGRLSQDDNYILQQAVEGSFADYHSYRLASFYNLSTDGYLVRPGLEFSLSDAISLEFEYIYQKGEVMSQGLDLGSQDRNQLSASISYSF</sequence>
<keyword evidence="2" id="KW-1185">Reference proteome</keyword>
<dbReference type="EMBL" id="JADPIE010000002">
    <property type="protein sequence ID" value="MBF8436441.1"/>
    <property type="molecule type" value="Genomic_DNA"/>
</dbReference>
<protein>
    <recommendedName>
        <fullName evidence="3">Porin</fullName>
    </recommendedName>
</protein>
<proteinExistence type="predicted"/>
<dbReference type="RefSeq" id="WP_270453330.1">
    <property type="nucleotide sequence ID" value="NZ_JADPIE010000002.1"/>
</dbReference>